<keyword evidence="4" id="KW-0804">Transcription</keyword>
<proteinExistence type="predicted"/>
<evidence type="ECO:0000256" key="3">
    <source>
        <dbReference type="ARBA" id="ARBA00023125"/>
    </source>
</evidence>
<dbReference type="SMART" id="SM00448">
    <property type="entry name" value="REC"/>
    <property type="match status" value="1"/>
</dbReference>
<dbReference type="Pfam" id="PF12833">
    <property type="entry name" value="HTH_18"/>
    <property type="match status" value="1"/>
</dbReference>
<dbReference type="Pfam" id="PF00072">
    <property type="entry name" value="Response_reg"/>
    <property type="match status" value="1"/>
</dbReference>
<dbReference type="SUPFAM" id="SSF46689">
    <property type="entry name" value="Homeodomain-like"/>
    <property type="match status" value="1"/>
</dbReference>
<keyword evidence="2" id="KW-0805">Transcription regulation</keyword>
<dbReference type="PROSITE" id="PS50110">
    <property type="entry name" value="RESPONSE_REGULATORY"/>
    <property type="match status" value="1"/>
</dbReference>
<dbReference type="InterPro" id="IPR018060">
    <property type="entry name" value="HTH_AraC"/>
</dbReference>
<dbReference type="Gene3D" id="1.10.10.60">
    <property type="entry name" value="Homeodomain-like"/>
    <property type="match status" value="2"/>
</dbReference>
<evidence type="ECO:0000313" key="10">
    <source>
        <dbReference type="Proteomes" id="UP000824241"/>
    </source>
</evidence>
<evidence type="ECO:0000259" key="7">
    <source>
        <dbReference type="PROSITE" id="PS01124"/>
    </source>
</evidence>
<dbReference type="GO" id="GO:0000160">
    <property type="term" value="P:phosphorelay signal transduction system"/>
    <property type="evidence" value="ECO:0007669"/>
    <property type="project" value="InterPro"/>
</dbReference>
<evidence type="ECO:0000256" key="1">
    <source>
        <dbReference type="ARBA" id="ARBA00018672"/>
    </source>
</evidence>
<comment type="caution">
    <text evidence="9">The sequence shown here is derived from an EMBL/GenBank/DDBJ whole genome shotgun (WGS) entry which is preliminary data.</text>
</comment>
<dbReference type="CDD" id="cd17536">
    <property type="entry name" value="REC_YesN-like"/>
    <property type="match status" value="1"/>
</dbReference>
<evidence type="ECO:0000256" key="5">
    <source>
        <dbReference type="ARBA" id="ARBA00024867"/>
    </source>
</evidence>
<accession>A0A9D1DZ84</accession>
<protein>
    <recommendedName>
        <fullName evidence="1">Stage 0 sporulation protein A homolog</fullName>
    </recommendedName>
</protein>
<feature type="non-terminal residue" evidence="9">
    <location>
        <position position="1"/>
    </location>
</feature>
<reference evidence="9" key="2">
    <citation type="journal article" date="2021" name="PeerJ">
        <title>Extensive microbial diversity within the chicken gut microbiome revealed by metagenomics and culture.</title>
        <authorList>
            <person name="Gilroy R."/>
            <person name="Ravi A."/>
            <person name="Getino M."/>
            <person name="Pursley I."/>
            <person name="Horton D.L."/>
            <person name="Alikhan N.F."/>
            <person name="Baker D."/>
            <person name="Gharbi K."/>
            <person name="Hall N."/>
            <person name="Watson M."/>
            <person name="Adriaenssens E.M."/>
            <person name="Foster-Nyarko E."/>
            <person name="Jarju S."/>
            <person name="Secka A."/>
            <person name="Antonio M."/>
            <person name="Oren A."/>
            <person name="Chaudhuri R.R."/>
            <person name="La Ragione R."/>
            <person name="Hildebrand F."/>
            <person name="Pallen M.J."/>
        </authorList>
    </citation>
    <scope>NUCLEOTIDE SEQUENCE</scope>
    <source>
        <strain evidence="9">CHK189-12415</strain>
    </source>
</reference>
<dbReference type="PROSITE" id="PS00041">
    <property type="entry name" value="HTH_ARAC_FAMILY_1"/>
    <property type="match status" value="1"/>
</dbReference>
<dbReference type="InterPro" id="IPR011006">
    <property type="entry name" value="CheY-like_superfamily"/>
</dbReference>
<gene>
    <name evidence="9" type="ORF">IAB37_08320</name>
</gene>
<sequence length="356" mass="40015">NTMERKYKLMLVDDEPWALTGIEEIIDWEAEGFTVVARCGCGRDGILAAQIHQPDAVVTDIRMPDMSGLEMIRQIREIPVPAECVIVSAYSDFEVAREAIRLSAVHYLLKPLNERDVREAASLLRAKLDRTRRPVQKKAPVLLIDEKNPAFPSTQGEGAEPSFLILSDSPAVFSLQNTIKGYCQPIRFGTFAGILTTEKCTSLPPDTGESRPEPDFSDSWRLIRTAFASLDGGFRFAPEPEGGKAGKTPVSAADIQFYLWEHMGEDLGLKLLAGQFYLSETYICDLFKKQAGETVLGFLKRIRLHRAKRLLANSSLTLREIATRCGYTDYSYFGRHFKAETGLPPELYRKEKWTRS</sequence>
<dbReference type="PANTHER" id="PTHR43280:SF28">
    <property type="entry name" value="HTH-TYPE TRANSCRIPTIONAL ACTIVATOR RHAS"/>
    <property type="match status" value="1"/>
</dbReference>
<evidence type="ECO:0000313" key="9">
    <source>
        <dbReference type="EMBL" id="HIR61561.1"/>
    </source>
</evidence>
<dbReference type="InterPro" id="IPR009057">
    <property type="entry name" value="Homeodomain-like_sf"/>
</dbReference>
<evidence type="ECO:0000256" key="2">
    <source>
        <dbReference type="ARBA" id="ARBA00023015"/>
    </source>
</evidence>
<evidence type="ECO:0000256" key="4">
    <source>
        <dbReference type="ARBA" id="ARBA00023163"/>
    </source>
</evidence>
<feature type="domain" description="Response regulatory" evidence="8">
    <location>
        <begin position="8"/>
        <end position="125"/>
    </location>
</feature>
<dbReference type="PROSITE" id="PS01124">
    <property type="entry name" value="HTH_ARAC_FAMILY_2"/>
    <property type="match status" value="1"/>
</dbReference>
<keyword evidence="3" id="KW-0238">DNA-binding</keyword>
<evidence type="ECO:0000259" key="8">
    <source>
        <dbReference type="PROSITE" id="PS50110"/>
    </source>
</evidence>
<dbReference type="GO" id="GO:0043565">
    <property type="term" value="F:sequence-specific DNA binding"/>
    <property type="evidence" value="ECO:0007669"/>
    <property type="project" value="InterPro"/>
</dbReference>
<dbReference type="SUPFAM" id="SSF52172">
    <property type="entry name" value="CheY-like"/>
    <property type="match status" value="1"/>
</dbReference>
<keyword evidence="6" id="KW-0597">Phosphoprotein</keyword>
<comment type="function">
    <text evidence="5">May play the central regulatory role in sporulation. It may be an element of the effector pathway responsible for the activation of sporulation genes in response to nutritional stress. Spo0A may act in concert with spo0H (a sigma factor) to control the expression of some genes that are critical to the sporulation process.</text>
</comment>
<dbReference type="InterPro" id="IPR001789">
    <property type="entry name" value="Sig_transdc_resp-reg_receiver"/>
</dbReference>
<reference evidence="9" key="1">
    <citation type="submission" date="2020-10" db="EMBL/GenBank/DDBJ databases">
        <authorList>
            <person name="Gilroy R."/>
        </authorList>
    </citation>
    <scope>NUCLEOTIDE SEQUENCE</scope>
    <source>
        <strain evidence="9">CHK189-12415</strain>
    </source>
</reference>
<name>A0A9D1DZ84_9FIRM</name>
<dbReference type="PANTHER" id="PTHR43280">
    <property type="entry name" value="ARAC-FAMILY TRANSCRIPTIONAL REGULATOR"/>
    <property type="match status" value="1"/>
</dbReference>
<dbReference type="GO" id="GO:0003700">
    <property type="term" value="F:DNA-binding transcription factor activity"/>
    <property type="evidence" value="ECO:0007669"/>
    <property type="project" value="InterPro"/>
</dbReference>
<dbReference type="Gene3D" id="3.40.50.2300">
    <property type="match status" value="1"/>
</dbReference>
<feature type="modified residue" description="4-aspartylphosphate" evidence="6">
    <location>
        <position position="60"/>
    </location>
</feature>
<feature type="domain" description="HTH araC/xylS-type" evidence="7">
    <location>
        <begin position="253"/>
        <end position="351"/>
    </location>
</feature>
<organism evidence="9 10">
    <name type="scientific">Candidatus Faecivivens stercoravium</name>
    <dbReference type="NCBI Taxonomy" id="2840803"/>
    <lineage>
        <taxon>Bacteria</taxon>
        <taxon>Bacillati</taxon>
        <taxon>Bacillota</taxon>
        <taxon>Clostridia</taxon>
        <taxon>Eubacteriales</taxon>
        <taxon>Oscillospiraceae</taxon>
        <taxon>Oscillospiraceae incertae sedis</taxon>
        <taxon>Candidatus Faecivivens</taxon>
    </lineage>
</organism>
<dbReference type="AlphaFoldDB" id="A0A9D1DZ84"/>
<dbReference type="InterPro" id="IPR018062">
    <property type="entry name" value="HTH_AraC-typ_CS"/>
</dbReference>
<dbReference type="EMBL" id="DVHA01000271">
    <property type="protein sequence ID" value="HIR61561.1"/>
    <property type="molecule type" value="Genomic_DNA"/>
</dbReference>
<dbReference type="Proteomes" id="UP000824241">
    <property type="component" value="Unassembled WGS sequence"/>
</dbReference>
<evidence type="ECO:0000256" key="6">
    <source>
        <dbReference type="PROSITE-ProRule" id="PRU00169"/>
    </source>
</evidence>
<dbReference type="SMART" id="SM00342">
    <property type="entry name" value="HTH_ARAC"/>
    <property type="match status" value="1"/>
</dbReference>